<dbReference type="PANTHER" id="PTHR46623:SF6">
    <property type="entry name" value="ALPHA_BETA-HYDROLASES SUPERFAMILY PROTEIN"/>
    <property type="match status" value="1"/>
</dbReference>
<evidence type="ECO:0000259" key="1">
    <source>
        <dbReference type="Pfam" id="PF01738"/>
    </source>
</evidence>
<dbReference type="InterPro" id="IPR002925">
    <property type="entry name" value="Dienelactn_hydro"/>
</dbReference>
<keyword evidence="2" id="KW-0378">Hydrolase</keyword>
<dbReference type="PROSITE" id="PS51318">
    <property type="entry name" value="TAT"/>
    <property type="match status" value="1"/>
</dbReference>
<dbReference type="Pfam" id="PF01738">
    <property type="entry name" value="DLH"/>
    <property type="match status" value="1"/>
</dbReference>
<dbReference type="EMBL" id="JBDXMI010000001">
    <property type="protein sequence ID" value="MEO9386826.1"/>
    <property type="molecule type" value="Genomic_DNA"/>
</dbReference>
<reference evidence="2 3" key="1">
    <citation type="submission" date="2024-05" db="EMBL/GenBank/DDBJ databases">
        <authorList>
            <person name="De Oliveira J.P."/>
            <person name="Noriler S.A."/>
            <person name="De Oliveira A.G."/>
            <person name="Sipoli D.S."/>
        </authorList>
    </citation>
    <scope>NUCLEOTIDE SEQUENCE [LARGE SCALE GENOMIC DNA]</scope>
    <source>
        <strain evidence="2 3">LABIM192</strain>
    </source>
</reference>
<accession>A0ABV0IZW4</accession>
<comment type="caution">
    <text evidence="2">The sequence shown here is derived from an EMBL/GenBank/DDBJ whole genome shotgun (WGS) entry which is preliminary data.</text>
</comment>
<dbReference type="PANTHER" id="PTHR46623">
    <property type="entry name" value="CARBOXYMETHYLENEBUTENOLIDASE-RELATED"/>
    <property type="match status" value="1"/>
</dbReference>
<protein>
    <submittedName>
        <fullName evidence="2">Dienelactone hydrolase family protein</fullName>
        <ecNumber evidence="2">3.1.-.-</ecNumber>
    </submittedName>
</protein>
<dbReference type="Gene3D" id="3.40.50.1820">
    <property type="entry name" value="alpha/beta hydrolase"/>
    <property type="match status" value="1"/>
</dbReference>
<dbReference type="GO" id="GO:0016787">
    <property type="term" value="F:hydrolase activity"/>
    <property type="evidence" value="ECO:0007669"/>
    <property type="project" value="UniProtKB-KW"/>
</dbReference>
<sequence>MSDNASFPRRAFLAGAGTLGFALAARPIAASAIHTDSQALRAGRAVIDTGGSPMPGYFARPAEGDGPWPLVIVIQEIFGVHEHIQDLCRRLAKRGYLAVAPELYFRHGNPAQAPDIDSLLRDIVSQVPDQEVLNDLDATWRWAGENGADLNRAAVTGFCWGGRQSWLYAAHNTKLKATVAWYGKLEGPATANMPKQPLDIAGQLRVPVLGLYGGKDQSIPPASVEKMKSALNAAGNHSQIVVYPDAGHGFNADYRPSYRARDAEDGWLRMLDWFALHGAPAQGR</sequence>
<dbReference type="InterPro" id="IPR006311">
    <property type="entry name" value="TAT_signal"/>
</dbReference>
<dbReference type="Proteomes" id="UP001462502">
    <property type="component" value="Unassembled WGS sequence"/>
</dbReference>
<dbReference type="RefSeq" id="WP_347935353.1">
    <property type="nucleotide sequence ID" value="NZ_CP158160.1"/>
</dbReference>
<keyword evidence="3" id="KW-1185">Reference proteome</keyword>
<dbReference type="SUPFAM" id="SSF53474">
    <property type="entry name" value="alpha/beta-Hydrolases"/>
    <property type="match status" value="1"/>
</dbReference>
<evidence type="ECO:0000313" key="3">
    <source>
        <dbReference type="Proteomes" id="UP001462502"/>
    </source>
</evidence>
<gene>
    <name evidence="2" type="ORF">ABI908_22250</name>
</gene>
<name>A0ABV0IZW4_9NEIS</name>
<proteinExistence type="predicted"/>
<feature type="domain" description="Dienelactone hydrolase" evidence="1">
    <location>
        <begin position="54"/>
        <end position="275"/>
    </location>
</feature>
<evidence type="ECO:0000313" key="2">
    <source>
        <dbReference type="EMBL" id="MEO9386826.1"/>
    </source>
</evidence>
<dbReference type="InterPro" id="IPR051049">
    <property type="entry name" value="Dienelactone_hydrolase-like"/>
</dbReference>
<dbReference type="InterPro" id="IPR029058">
    <property type="entry name" value="AB_hydrolase_fold"/>
</dbReference>
<organism evidence="2 3">
    <name type="scientific">Chromobacterium phragmitis</name>
    <dbReference type="NCBI Taxonomy" id="2202141"/>
    <lineage>
        <taxon>Bacteria</taxon>
        <taxon>Pseudomonadati</taxon>
        <taxon>Pseudomonadota</taxon>
        <taxon>Betaproteobacteria</taxon>
        <taxon>Neisseriales</taxon>
        <taxon>Chromobacteriaceae</taxon>
        <taxon>Chromobacterium</taxon>
    </lineage>
</organism>
<dbReference type="EC" id="3.1.-.-" evidence="2"/>